<dbReference type="EMBL" id="CP000741">
    <property type="protein sequence ID" value="ABR64969.1"/>
    <property type="molecule type" value="Genomic_DNA"/>
</dbReference>
<evidence type="ECO:0000313" key="1">
    <source>
        <dbReference type="EMBL" id="ABR64969.1"/>
    </source>
</evidence>
<protein>
    <recommendedName>
        <fullName evidence="3">Ester cyclase</fullName>
    </recommendedName>
</protein>
<keyword evidence="1" id="KW-0614">Plasmid</keyword>
<proteinExistence type="predicted"/>
<evidence type="ECO:0000313" key="2">
    <source>
        <dbReference type="Proteomes" id="UP000001108"/>
    </source>
</evidence>
<dbReference type="SUPFAM" id="SSF54427">
    <property type="entry name" value="NTF2-like"/>
    <property type="match status" value="1"/>
</dbReference>
<accession>A6UMT9</accession>
<sequence>MSAEAAKAVVRRFYTELFRDLALAEECISPDYVDHNNADAGHGPNVLRSHVAALLHTFPDFTIETEDILAEGDRVVTRVSGRGTHAGTWMQIEPTGSVIHVKGINIDRVSNWRIVEHWGEADTVGMLIQMGVAPFSGRAIGEPPTPW</sequence>
<reference evidence="2" key="1">
    <citation type="submission" date="2007-06" db="EMBL/GenBank/DDBJ databases">
        <title>Complete sequence of Sinorhizobium medicae WSM419 plasmid pSMED03.</title>
        <authorList>
            <consortium name="US DOE Joint Genome Institute"/>
            <person name="Copeland A."/>
            <person name="Lucas S."/>
            <person name="Lapidus A."/>
            <person name="Barry K."/>
            <person name="Glavina del Rio T."/>
            <person name="Dalin E."/>
            <person name="Tice H."/>
            <person name="Pitluck S."/>
            <person name="Chain P."/>
            <person name="Malfatti S."/>
            <person name="Shin M."/>
            <person name="Vergez L."/>
            <person name="Schmutz J."/>
            <person name="Larimer F."/>
            <person name="Land M."/>
            <person name="Hauser L."/>
            <person name="Kyrpides N."/>
            <person name="Mikhailova N."/>
            <person name="Reeve W.G."/>
            <person name="Richardson P."/>
        </authorList>
    </citation>
    <scope>NUCLEOTIDE SEQUENCE [LARGE SCALE GENOMIC DNA]</scope>
    <source>
        <strain evidence="2">WSM419</strain>
        <plasmid evidence="2">Plasmid pSMED03</plasmid>
    </source>
</reference>
<evidence type="ECO:0008006" key="3">
    <source>
        <dbReference type="Google" id="ProtNLM"/>
    </source>
</evidence>
<dbReference type="PANTHER" id="PTHR38436:SF1">
    <property type="entry name" value="ESTER CYCLASE"/>
    <property type="match status" value="1"/>
</dbReference>
<dbReference type="Pfam" id="PF07366">
    <property type="entry name" value="SnoaL"/>
    <property type="match status" value="1"/>
</dbReference>
<dbReference type="GO" id="GO:0030638">
    <property type="term" value="P:polyketide metabolic process"/>
    <property type="evidence" value="ECO:0007669"/>
    <property type="project" value="InterPro"/>
</dbReference>
<name>A6UMT9_SINMW</name>
<dbReference type="HOGENOM" id="CLU_100997_5_1_5"/>
<dbReference type="PATRIC" id="fig|366394.8.peg.2909"/>
<gene>
    <name evidence="1" type="ordered locus">Smed_6384</name>
</gene>
<dbReference type="RefSeq" id="WP_011971103.1">
    <property type="nucleotide sequence ID" value="NC_009622.1"/>
</dbReference>
<dbReference type="OrthoDB" id="129343at2"/>
<dbReference type="PANTHER" id="PTHR38436">
    <property type="entry name" value="POLYKETIDE CYCLASE SNOAL-LIKE DOMAIN"/>
    <property type="match status" value="1"/>
</dbReference>
<reference evidence="1 2" key="2">
    <citation type="journal article" date="2010" name="Stand. Genomic Sci.">
        <title>Complete genome sequence of the Medicago microsymbiont Ensifer (Sinorhizobium) medicae strain WSM419.</title>
        <authorList>
            <person name="Reeve W."/>
            <person name="Chain P."/>
            <person name="O'Hara G."/>
            <person name="Ardley J."/>
            <person name="Nandesena K."/>
            <person name="Brau L."/>
            <person name="Tiwari R."/>
            <person name="Malfatti S."/>
            <person name="Kiss H."/>
            <person name="Lapidus A."/>
            <person name="Copeland A."/>
            <person name="Nolan M."/>
            <person name="Land M."/>
            <person name="Hauser L."/>
            <person name="Chang Y.J."/>
            <person name="Ivanova N."/>
            <person name="Mavromatis K."/>
            <person name="Markowitz V."/>
            <person name="Kyrpides N."/>
            <person name="Gollagher M."/>
            <person name="Yates R."/>
            <person name="Dilworth M."/>
            <person name="Howieson J."/>
        </authorList>
    </citation>
    <scope>NUCLEOTIDE SEQUENCE [LARGE SCALE GENOMIC DNA]</scope>
    <source>
        <strain evidence="1 2">WSM419</strain>
        <plasmid evidence="2">Plasmid pSMED03</plasmid>
    </source>
</reference>
<dbReference type="Proteomes" id="UP000001108">
    <property type="component" value="Plasmid pSMED03"/>
</dbReference>
<dbReference type="Gene3D" id="3.10.450.50">
    <property type="match status" value="1"/>
</dbReference>
<organism evidence="1 2">
    <name type="scientific">Sinorhizobium medicae (strain WSM419)</name>
    <name type="common">Ensifer medicae</name>
    <dbReference type="NCBI Taxonomy" id="366394"/>
    <lineage>
        <taxon>Bacteria</taxon>
        <taxon>Pseudomonadati</taxon>
        <taxon>Pseudomonadota</taxon>
        <taxon>Alphaproteobacteria</taxon>
        <taxon>Hyphomicrobiales</taxon>
        <taxon>Rhizobiaceae</taxon>
        <taxon>Sinorhizobium/Ensifer group</taxon>
        <taxon>Sinorhizobium</taxon>
    </lineage>
</organism>
<dbReference type="InterPro" id="IPR032710">
    <property type="entry name" value="NTF2-like_dom_sf"/>
</dbReference>
<dbReference type="InterPro" id="IPR009959">
    <property type="entry name" value="Cyclase_SnoaL-like"/>
</dbReference>
<dbReference type="KEGG" id="smd:Smed_6384"/>
<dbReference type="AlphaFoldDB" id="A6UMT9"/>
<geneLocation type="plasmid" evidence="1 2">
    <name>pSMED03</name>
</geneLocation>